<name>A0ABR3J336_9AGAR</name>
<organism evidence="2 3">
    <name type="scientific">Hohenbuehelia grisea</name>
    <dbReference type="NCBI Taxonomy" id="104357"/>
    <lineage>
        <taxon>Eukaryota</taxon>
        <taxon>Fungi</taxon>
        <taxon>Dikarya</taxon>
        <taxon>Basidiomycota</taxon>
        <taxon>Agaricomycotina</taxon>
        <taxon>Agaricomycetes</taxon>
        <taxon>Agaricomycetidae</taxon>
        <taxon>Agaricales</taxon>
        <taxon>Pleurotineae</taxon>
        <taxon>Pleurotaceae</taxon>
        <taxon>Hohenbuehelia</taxon>
    </lineage>
</organism>
<evidence type="ECO:0000313" key="2">
    <source>
        <dbReference type="EMBL" id="KAL0950045.1"/>
    </source>
</evidence>
<accession>A0ABR3J336</accession>
<keyword evidence="1" id="KW-0732">Signal</keyword>
<feature type="chain" id="PRO_5046071842" evidence="1">
    <location>
        <begin position="20"/>
        <end position="124"/>
    </location>
</feature>
<protein>
    <submittedName>
        <fullName evidence="2">Uncharacterized protein</fullName>
    </submittedName>
</protein>
<keyword evidence="3" id="KW-1185">Reference proteome</keyword>
<sequence>MRVSFAAVSFVFAAALTSAAIIPRRALNLSRIESRYFNEVEAREETPEVAPQGDVGYAAATYVVRSHPRHFPRAPQAVPVEIRSEEPEIREIREVRRSEDGDVTVTTVRYKRLHSRHFPKRGDY</sequence>
<reference evidence="3" key="1">
    <citation type="submission" date="2024-06" db="EMBL/GenBank/DDBJ databases">
        <title>Multi-omics analyses provide insights into the biosynthesis of the anticancer antibiotic pleurotin in Hohenbuehelia grisea.</title>
        <authorList>
            <person name="Weaver J.A."/>
            <person name="Alberti F."/>
        </authorList>
    </citation>
    <scope>NUCLEOTIDE SEQUENCE [LARGE SCALE GENOMIC DNA]</scope>
    <source>
        <strain evidence="3">T-177</strain>
    </source>
</reference>
<evidence type="ECO:0000256" key="1">
    <source>
        <dbReference type="SAM" id="SignalP"/>
    </source>
</evidence>
<comment type="caution">
    <text evidence="2">The sequence shown here is derived from an EMBL/GenBank/DDBJ whole genome shotgun (WGS) entry which is preliminary data.</text>
</comment>
<feature type="signal peptide" evidence="1">
    <location>
        <begin position="1"/>
        <end position="19"/>
    </location>
</feature>
<gene>
    <name evidence="2" type="ORF">HGRIS_010053</name>
</gene>
<dbReference type="Proteomes" id="UP001556367">
    <property type="component" value="Unassembled WGS sequence"/>
</dbReference>
<dbReference type="EMBL" id="JASNQZ010000012">
    <property type="protein sequence ID" value="KAL0950045.1"/>
    <property type="molecule type" value="Genomic_DNA"/>
</dbReference>
<evidence type="ECO:0000313" key="3">
    <source>
        <dbReference type="Proteomes" id="UP001556367"/>
    </source>
</evidence>
<proteinExistence type="predicted"/>